<dbReference type="CDD" id="cd17511">
    <property type="entry name" value="YbjN_AmyR-like"/>
    <property type="match status" value="1"/>
</dbReference>
<proteinExistence type="predicted"/>
<gene>
    <name evidence="1" type="ORF">KDY119_01471</name>
</gene>
<dbReference type="EMBL" id="CP045529">
    <property type="protein sequence ID" value="QFU97965.1"/>
    <property type="molecule type" value="Genomic_DNA"/>
</dbReference>
<dbReference type="InterPro" id="IPR019660">
    <property type="entry name" value="Put_sensory_transdc_reg_YbjN"/>
</dbReference>
<dbReference type="RefSeq" id="WP_036951361.1">
    <property type="nucleotide sequence ID" value="NZ_BAABIH010000035.1"/>
</dbReference>
<reference evidence="1 2" key="1">
    <citation type="submission" date="2019-10" db="EMBL/GenBank/DDBJ databases">
        <title>Genome sequence of Luteimicrobium xylanilyticum HY-24.</title>
        <authorList>
            <person name="Kim D.Y."/>
            <person name="Park H.-Y."/>
        </authorList>
    </citation>
    <scope>NUCLEOTIDE SEQUENCE [LARGE SCALE GENOMIC DNA]</scope>
    <source>
        <strain evidence="1 2">HY-24</strain>
    </source>
</reference>
<keyword evidence="2" id="KW-1185">Reference proteome</keyword>
<sequence>MSGPGQTGWLARLFGNRPKAPDVPRVRGAAELPAAATMDRVGTFLTRRGYRFRVDEDGDITGTWEGHRFWFMLLGPEQHVLQVRGRWDRSVPPDARLALLQAMNDWNRERIWPKVYTREEDDRLAVYAEVSVDLEHGATDAQLGQVISCGLGTGVQVFSSLGSLLPPPDDEPGPEA</sequence>
<organism evidence="1 2">
    <name type="scientific">Luteimicrobium xylanilyticum</name>
    <dbReference type="NCBI Taxonomy" id="1133546"/>
    <lineage>
        <taxon>Bacteria</taxon>
        <taxon>Bacillati</taxon>
        <taxon>Actinomycetota</taxon>
        <taxon>Actinomycetes</taxon>
        <taxon>Micrococcales</taxon>
        <taxon>Luteimicrobium</taxon>
    </lineage>
</organism>
<dbReference type="Pfam" id="PF10722">
    <property type="entry name" value="YbjN"/>
    <property type="match status" value="1"/>
</dbReference>
<dbReference type="KEGG" id="lxl:KDY119_01471"/>
<name>A0A5P9QBY3_9MICO</name>
<dbReference type="Proteomes" id="UP000326702">
    <property type="component" value="Chromosome"/>
</dbReference>
<evidence type="ECO:0008006" key="3">
    <source>
        <dbReference type="Google" id="ProtNLM"/>
    </source>
</evidence>
<dbReference type="AlphaFoldDB" id="A0A5P9QBY3"/>
<evidence type="ECO:0000313" key="2">
    <source>
        <dbReference type="Proteomes" id="UP000326702"/>
    </source>
</evidence>
<accession>A0A5P9QBY3</accession>
<protein>
    <recommendedName>
        <fullName evidence="3">Sensory transduction regulator</fullName>
    </recommendedName>
</protein>
<evidence type="ECO:0000313" key="1">
    <source>
        <dbReference type="EMBL" id="QFU97965.1"/>
    </source>
</evidence>